<dbReference type="AlphaFoldDB" id="A0A8S1N116"/>
<protein>
    <recommendedName>
        <fullName evidence="10">Vacuolar sorting receptor thioredoxin-like domain-containing protein</fullName>
    </recommendedName>
</protein>
<reference evidence="11" key="1">
    <citation type="submission" date="2021-01" db="EMBL/GenBank/DDBJ databases">
        <authorList>
            <consortium name="Genoscope - CEA"/>
            <person name="William W."/>
        </authorList>
    </citation>
    <scope>NUCLEOTIDE SEQUENCE</scope>
</reference>
<gene>
    <name evidence="11" type="ORF">PPRIM_AZ9-3.1.T0690002</name>
</gene>
<dbReference type="Proteomes" id="UP000688137">
    <property type="component" value="Unassembled WGS sequence"/>
</dbReference>
<evidence type="ECO:0000256" key="3">
    <source>
        <dbReference type="ARBA" id="ARBA00022729"/>
    </source>
</evidence>
<evidence type="ECO:0000256" key="4">
    <source>
        <dbReference type="ARBA" id="ARBA00022737"/>
    </source>
</evidence>
<keyword evidence="3" id="KW-0732">Signal</keyword>
<sequence length="280" mass="32327">MLFLSILIGNCLAKLNLTIGIDINNKESLAYLGRLEQHYEQFEKKGLSLNILNHILPCYTCKQRHNYTQPEQNCFGGGRYCQFSTYANGQLLLTEILRQNCLFTYETQLFLSYLNLFQQDCFENPHYTFCSENILNKLLNINTTKVNECINASFQGQGDQALLENNLLAKEMDKQYNQSQLSVYLDNKDISDQTFPEMIVQLCQKLKDDPPEYCNIFSLLEKNTTIKLDDYIYFALFIVLLILLILISIRVLRRANNVIQDKQSIPVEETIGIISGVNVQ</sequence>
<keyword evidence="5 9" id="KW-1133">Transmembrane helix</keyword>
<evidence type="ECO:0000259" key="10">
    <source>
        <dbReference type="Pfam" id="PF25011"/>
    </source>
</evidence>
<keyword evidence="2 9" id="KW-0812">Transmembrane</keyword>
<keyword evidence="6 9" id="KW-0472">Membrane</keyword>
<feature type="transmembrane region" description="Helical" evidence="9">
    <location>
        <begin position="231"/>
        <end position="252"/>
    </location>
</feature>
<evidence type="ECO:0000313" key="11">
    <source>
        <dbReference type="EMBL" id="CAD8082885.1"/>
    </source>
</evidence>
<keyword evidence="12" id="KW-1185">Reference proteome</keyword>
<feature type="domain" description="Vacuolar sorting receptor thioredoxin-like" evidence="10">
    <location>
        <begin position="27"/>
        <end position="180"/>
    </location>
</feature>
<evidence type="ECO:0000256" key="6">
    <source>
        <dbReference type="ARBA" id="ARBA00023136"/>
    </source>
</evidence>
<evidence type="ECO:0000256" key="5">
    <source>
        <dbReference type="ARBA" id="ARBA00022989"/>
    </source>
</evidence>
<keyword evidence="7" id="KW-0325">Glycoprotein</keyword>
<proteinExistence type="predicted"/>
<evidence type="ECO:0000256" key="7">
    <source>
        <dbReference type="ARBA" id="ARBA00023180"/>
    </source>
</evidence>
<dbReference type="EMBL" id="CAJJDM010000072">
    <property type="protein sequence ID" value="CAD8082885.1"/>
    <property type="molecule type" value="Genomic_DNA"/>
</dbReference>
<dbReference type="InterPro" id="IPR056858">
    <property type="entry name" value="VSR_TRX"/>
</dbReference>
<dbReference type="GO" id="GO:0012505">
    <property type="term" value="C:endomembrane system"/>
    <property type="evidence" value="ECO:0007669"/>
    <property type="project" value="UniProtKB-SubCell"/>
</dbReference>
<evidence type="ECO:0000256" key="1">
    <source>
        <dbReference type="ARBA" id="ARBA00004479"/>
    </source>
</evidence>
<organism evidence="11 12">
    <name type="scientific">Paramecium primaurelia</name>
    <dbReference type="NCBI Taxonomy" id="5886"/>
    <lineage>
        <taxon>Eukaryota</taxon>
        <taxon>Sar</taxon>
        <taxon>Alveolata</taxon>
        <taxon>Ciliophora</taxon>
        <taxon>Intramacronucleata</taxon>
        <taxon>Oligohymenophorea</taxon>
        <taxon>Peniculida</taxon>
        <taxon>Parameciidae</taxon>
        <taxon>Paramecium</taxon>
    </lineage>
</organism>
<evidence type="ECO:0000256" key="9">
    <source>
        <dbReference type="SAM" id="Phobius"/>
    </source>
</evidence>
<comment type="caution">
    <text evidence="11">The sequence shown here is derived from an EMBL/GenBank/DDBJ whole genome shotgun (WGS) entry which is preliminary data.</text>
</comment>
<keyword evidence="4" id="KW-0677">Repeat</keyword>
<evidence type="ECO:0000313" key="12">
    <source>
        <dbReference type="Proteomes" id="UP000688137"/>
    </source>
</evidence>
<name>A0A8S1N116_PARPR</name>
<dbReference type="GO" id="GO:0016020">
    <property type="term" value="C:membrane"/>
    <property type="evidence" value="ECO:0007669"/>
    <property type="project" value="UniProtKB-SubCell"/>
</dbReference>
<dbReference type="Pfam" id="PF25011">
    <property type="entry name" value="VSR_TRX"/>
    <property type="match status" value="1"/>
</dbReference>
<evidence type="ECO:0000256" key="2">
    <source>
        <dbReference type="ARBA" id="ARBA00022692"/>
    </source>
</evidence>
<dbReference type="OMA" id="LPCYTCK"/>
<comment type="subcellular location">
    <subcellularLocation>
        <location evidence="8">Endomembrane system</location>
        <topology evidence="8">Single-pass membrane protein</topology>
    </subcellularLocation>
    <subcellularLocation>
        <location evidence="1">Membrane</location>
        <topology evidence="1">Single-pass type I membrane protein</topology>
    </subcellularLocation>
</comment>
<dbReference type="PANTHER" id="PTHR22702:SF1">
    <property type="entry name" value="PROTEASE-ASSOCIATED DOMAIN-CONTAINING PROTEIN 1"/>
    <property type="match status" value="1"/>
</dbReference>
<accession>A0A8S1N116</accession>
<evidence type="ECO:0000256" key="8">
    <source>
        <dbReference type="ARBA" id="ARBA00037847"/>
    </source>
</evidence>
<dbReference type="PANTHER" id="PTHR22702">
    <property type="entry name" value="PROTEASE-ASSOCIATED DOMAIN-CONTAINING PROTEIN"/>
    <property type="match status" value="1"/>
</dbReference>